<dbReference type="Gene3D" id="1.25.40.990">
    <property type="match status" value="1"/>
</dbReference>
<organism evidence="3">
    <name type="scientific">Entamoeba dispar (strain ATCC PRA-260 / SAW760)</name>
    <dbReference type="NCBI Taxonomy" id="370354"/>
    <lineage>
        <taxon>Eukaryota</taxon>
        <taxon>Amoebozoa</taxon>
        <taxon>Evosea</taxon>
        <taxon>Archamoebae</taxon>
        <taxon>Mastigamoebida</taxon>
        <taxon>Entamoebidae</taxon>
        <taxon>Entamoeba</taxon>
    </lineage>
</organism>
<dbReference type="PANTHER" id="PTHR12436">
    <property type="entry name" value="80 KDA MCM3-ASSOCIATED PROTEIN"/>
    <property type="match status" value="1"/>
</dbReference>
<gene>
    <name evidence="2" type="ORF">EDI_263580</name>
</gene>
<proteinExistence type="predicted"/>
<dbReference type="GO" id="GO:0005634">
    <property type="term" value="C:nucleus"/>
    <property type="evidence" value="ECO:0007669"/>
    <property type="project" value="TreeGrafter"/>
</dbReference>
<dbReference type="OrthoDB" id="199574at2759"/>
<dbReference type="AlphaFoldDB" id="B0ECI9"/>
<sequence length="490" mass="57087">MQIEQIFNELWKETPLEKTNVHVVVGYTLEAMRLMNQRCDEYKVLELVKKTPHDEDNILIKPNESTNLYTKLPTKKSIDFNSIEFTVHKTTSEIFEEMKRKQQPQETNFVFNSSNASHPNICLFNQPKTNTLQNLLESFNKEKLKATMKQEANSIVQSQQSIPIIQPKRVLLQPSFKDFVQTNPEEINIVSQPIVDKKPITTSDMNQHLPITLTPEISKLSNNKNTKIVGTCQKYEKSYVRLVENTDPTLIRPLNVLEKSFEFVKSKYETNHDYNYISDQLKSIRQDMVVQGLNCQFTRKVYQYDIQIELENQNLTEFIVCISKLLELDESIHVKDDLHFECVSILLLDLHKFIQKKTTIGLYNKIYEFIDDIKKSSLVQFVIELLKYFENGEVIAISSLLENTKIPSLLSHYIQLYFLPAVRSLVIEEIRRSFRGNWPVPYIKKILVFSTDEECANYLKSPECSCYSDLQLSSDNSVIEILNPNKKQSD</sequence>
<reference evidence="3" key="1">
    <citation type="submission" date="2007-12" db="EMBL/GenBank/DDBJ databases">
        <title>Annotation of Entamoeba dispar SAW760.</title>
        <authorList>
            <person name="Lorenzi H."/>
            <person name="Inman J."/>
            <person name="Schobel S."/>
            <person name="Amedeo P."/>
            <person name="Caler E."/>
        </authorList>
    </citation>
    <scope>NUCLEOTIDE SEQUENCE [LARGE SCALE GENOMIC DNA]</scope>
    <source>
        <strain evidence="3">ATCC PRA-260 / SAW760</strain>
    </source>
</reference>
<keyword evidence="3" id="KW-1185">Reference proteome</keyword>
<dbReference type="KEGG" id="edi:EDI_263580"/>
<dbReference type="Proteomes" id="UP000008076">
    <property type="component" value="Unassembled WGS sequence"/>
</dbReference>
<dbReference type="PANTHER" id="PTHR12436:SF4">
    <property type="entry name" value="LEUKOCYTE RECEPTOR CLUSTER MEMBER 8"/>
    <property type="match status" value="1"/>
</dbReference>
<feature type="domain" description="SAC3/GANP/THP3 conserved" evidence="1">
    <location>
        <begin position="306"/>
        <end position="462"/>
    </location>
</feature>
<evidence type="ECO:0000259" key="1">
    <source>
        <dbReference type="Pfam" id="PF03399"/>
    </source>
</evidence>
<name>B0ECI9_ENTDS</name>
<evidence type="ECO:0000313" key="2">
    <source>
        <dbReference type="EMBL" id="EDR27749.1"/>
    </source>
</evidence>
<keyword evidence="2" id="KW-0675">Receptor</keyword>
<dbReference type="EMBL" id="DS548758">
    <property type="protein sequence ID" value="EDR27749.1"/>
    <property type="molecule type" value="Genomic_DNA"/>
</dbReference>
<protein>
    <submittedName>
        <fullName evidence="2">Leukocyte receptor cluster (Lrc) member, putative</fullName>
    </submittedName>
</protein>
<dbReference type="OMA" id="TELIVCI"/>
<dbReference type="InterPro" id="IPR045107">
    <property type="entry name" value="SAC3/GANP/THP3"/>
</dbReference>
<dbReference type="eggNOG" id="KOG1861">
    <property type="taxonomic scope" value="Eukaryota"/>
</dbReference>
<dbReference type="GeneID" id="5880994"/>
<dbReference type="RefSeq" id="XP_001736016.1">
    <property type="nucleotide sequence ID" value="XM_001735964.1"/>
</dbReference>
<dbReference type="InterPro" id="IPR005062">
    <property type="entry name" value="SAC3/GANP/THP3_conserved"/>
</dbReference>
<accession>B0ECI9</accession>
<evidence type="ECO:0000313" key="3">
    <source>
        <dbReference type="Proteomes" id="UP000008076"/>
    </source>
</evidence>
<dbReference type="VEuPathDB" id="AmoebaDB:EDI_263580"/>
<dbReference type="Pfam" id="PF03399">
    <property type="entry name" value="SAC3_GANP"/>
    <property type="match status" value="1"/>
</dbReference>